<dbReference type="InterPro" id="IPR052337">
    <property type="entry name" value="SAT4-like"/>
</dbReference>
<evidence type="ECO:0000256" key="2">
    <source>
        <dbReference type="ARBA" id="ARBA00022692"/>
    </source>
</evidence>
<feature type="compositionally biased region" description="Basic and acidic residues" evidence="6">
    <location>
        <begin position="423"/>
        <end position="440"/>
    </location>
</feature>
<dbReference type="EMBL" id="ML119833">
    <property type="protein sequence ID" value="RPA73120.1"/>
    <property type="molecule type" value="Genomic_DNA"/>
</dbReference>
<comment type="subcellular location">
    <subcellularLocation>
        <location evidence="1">Membrane</location>
        <topology evidence="1">Multi-pass membrane protein</topology>
    </subcellularLocation>
</comment>
<keyword evidence="10" id="KW-1185">Reference proteome</keyword>
<feature type="transmembrane region" description="Helical" evidence="7">
    <location>
        <begin position="265"/>
        <end position="285"/>
    </location>
</feature>
<evidence type="ECO:0000256" key="7">
    <source>
        <dbReference type="SAM" id="Phobius"/>
    </source>
</evidence>
<feature type="domain" description="Rhodopsin" evidence="8">
    <location>
        <begin position="88"/>
        <end position="285"/>
    </location>
</feature>
<feature type="compositionally biased region" description="Basic and acidic residues" evidence="6">
    <location>
        <begin position="397"/>
        <end position="414"/>
    </location>
</feature>
<dbReference type="OrthoDB" id="5372266at2759"/>
<keyword evidence="2 7" id="KW-0812">Transmembrane</keyword>
<dbReference type="InterPro" id="IPR049326">
    <property type="entry name" value="Rhodopsin_dom_fungi"/>
</dbReference>
<reference evidence="9 10" key="1">
    <citation type="journal article" date="2018" name="Nat. Ecol. Evol.">
        <title>Pezizomycetes genomes reveal the molecular basis of ectomycorrhizal truffle lifestyle.</title>
        <authorList>
            <person name="Murat C."/>
            <person name="Payen T."/>
            <person name="Noel B."/>
            <person name="Kuo A."/>
            <person name="Morin E."/>
            <person name="Chen J."/>
            <person name="Kohler A."/>
            <person name="Krizsan K."/>
            <person name="Balestrini R."/>
            <person name="Da Silva C."/>
            <person name="Montanini B."/>
            <person name="Hainaut M."/>
            <person name="Levati E."/>
            <person name="Barry K.W."/>
            <person name="Belfiori B."/>
            <person name="Cichocki N."/>
            <person name="Clum A."/>
            <person name="Dockter R.B."/>
            <person name="Fauchery L."/>
            <person name="Guy J."/>
            <person name="Iotti M."/>
            <person name="Le Tacon F."/>
            <person name="Lindquist E.A."/>
            <person name="Lipzen A."/>
            <person name="Malagnac F."/>
            <person name="Mello A."/>
            <person name="Molinier V."/>
            <person name="Miyauchi S."/>
            <person name="Poulain J."/>
            <person name="Riccioni C."/>
            <person name="Rubini A."/>
            <person name="Sitrit Y."/>
            <person name="Splivallo R."/>
            <person name="Traeger S."/>
            <person name="Wang M."/>
            <person name="Zifcakova L."/>
            <person name="Wipf D."/>
            <person name="Zambonelli A."/>
            <person name="Paolocci F."/>
            <person name="Nowrousian M."/>
            <person name="Ottonello S."/>
            <person name="Baldrian P."/>
            <person name="Spatafora J.W."/>
            <person name="Henrissat B."/>
            <person name="Nagy L.G."/>
            <person name="Aury J.M."/>
            <person name="Wincker P."/>
            <person name="Grigoriev I.V."/>
            <person name="Bonfante P."/>
            <person name="Martin F.M."/>
        </authorList>
    </citation>
    <scope>NUCLEOTIDE SEQUENCE [LARGE SCALE GENOMIC DNA]</scope>
    <source>
        <strain evidence="9 10">RN42</strain>
    </source>
</reference>
<keyword evidence="4 7" id="KW-0472">Membrane</keyword>
<feature type="transmembrane region" description="Helical" evidence="7">
    <location>
        <begin position="186"/>
        <end position="206"/>
    </location>
</feature>
<proteinExistence type="inferred from homology"/>
<feature type="transmembrane region" description="Helical" evidence="7">
    <location>
        <begin position="218"/>
        <end position="245"/>
    </location>
</feature>
<keyword evidence="3 7" id="KW-1133">Transmembrane helix</keyword>
<name>A0A3N4HMN5_ASCIM</name>
<dbReference type="STRING" id="1160509.A0A3N4HMN5"/>
<comment type="similarity">
    <text evidence="5">Belongs to the SAT4 family.</text>
</comment>
<evidence type="ECO:0000256" key="4">
    <source>
        <dbReference type="ARBA" id="ARBA00023136"/>
    </source>
</evidence>
<evidence type="ECO:0000256" key="3">
    <source>
        <dbReference type="ARBA" id="ARBA00022989"/>
    </source>
</evidence>
<evidence type="ECO:0000259" key="8">
    <source>
        <dbReference type="Pfam" id="PF20684"/>
    </source>
</evidence>
<accession>A0A3N4HMN5</accession>
<dbReference type="AlphaFoldDB" id="A0A3N4HMN5"/>
<evidence type="ECO:0000256" key="1">
    <source>
        <dbReference type="ARBA" id="ARBA00004141"/>
    </source>
</evidence>
<feature type="compositionally biased region" description="Low complexity" evidence="6">
    <location>
        <begin position="370"/>
        <end position="387"/>
    </location>
</feature>
<dbReference type="Pfam" id="PF20684">
    <property type="entry name" value="Fung_rhodopsin"/>
    <property type="match status" value="1"/>
</dbReference>
<feature type="transmembrane region" description="Helical" evidence="7">
    <location>
        <begin position="103"/>
        <end position="127"/>
    </location>
</feature>
<evidence type="ECO:0000313" key="9">
    <source>
        <dbReference type="EMBL" id="RPA73120.1"/>
    </source>
</evidence>
<dbReference type="GO" id="GO:0016020">
    <property type="term" value="C:membrane"/>
    <property type="evidence" value="ECO:0007669"/>
    <property type="project" value="UniProtKB-SubCell"/>
</dbReference>
<dbReference type="PANTHER" id="PTHR33048:SF47">
    <property type="entry name" value="INTEGRAL MEMBRANE PROTEIN-RELATED"/>
    <property type="match status" value="1"/>
</dbReference>
<evidence type="ECO:0000313" key="10">
    <source>
        <dbReference type="Proteomes" id="UP000275078"/>
    </source>
</evidence>
<gene>
    <name evidence="9" type="ORF">BJ508DRAFT_314113</name>
</gene>
<evidence type="ECO:0000256" key="5">
    <source>
        <dbReference type="ARBA" id="ARBA00038359"/>
    </source>
</evidence>
<feature type="transmembrane region" description="Helical" evidence="7">
    <location>
        <begin position="12"/>
        <end position="30"/>
    </location>
</feature>
<evidence type="ECO:0000256" key="6">
    <source>
        <dbReference type="SAM" id="MobiDB-lite"/>
    </source>
</evidence>
<sequence length="440" mass="48778">MAITPELQIGLQTTYFVITASLVALRYWALQLKKKRSGLSKAVLYSNVIILIVWVVSTAGEGIFIKRAIDQIQNRESDNPEQSVSSAFDVPLSTLESNLKQNLFIKIIYITLLWLCKSAFIAFYYDLHAYLSIPLRRALYATTFYTLLTYIASLAIILGWCRPFSTHWARGAQNCTPFHSETAVSLTSALNVSTDLLIMALPVCLLKRRKRLHTREKYSMLFIFSLGILTVSAAIARWSLILTFISKPENTLFAGVQIEAYELIAQLECLVAFIATCLPSLRVLLFRWWRCKTECGGSFGERLFLRSRSGKDDEESTAGGSGKSVGAEESEWAASLQVPSPAAAGPGSFKGRQMSIGGSPMLGYEWAEAGSPQSSHSGSKGSPLKGSCIGLGVLGATREESREERDRSLRREASQDLLNTSRELIEAHVPRRERGVGYHR</sequence>
<protein>
    <recommendedName>
        <fullName evidence="8">Rhodopsin domain-containing protein</fullName>
    </recommendedName>
</protein>
<dbReference type="PANTHER" id="PTHR33048">
    <property type="entry name" value="PTH11-LIKE INTEGRAL MEMBRANE PROTEIN (AFU_ORTHOLOGUE AFUA_5G11245)"/>
    <property type="match status" value="1"/>
</dbReference>
<feature type="region of interest" description="Disordered" evidence="6">
    <location>
        <begin position="366"/>
        <end position="440"/>
    </location>
</feature>
<feature type="transmembrane region" description="Helical" evidence="7">
    <location>
        <begin position="139"/>
        <end position="160"/>
    </location>
</feature>
<organism evidence="9 10">
    <name type="scientific">Ascobolus immersus RN42</name>
    <dbReference type="NCBI Taxonomy" id="1160509"/>
    <lineage>
        <taxon>Eukaryota</taxon>
        <taxon>Fungi</taxon>
        <taxon>Dikarya</taxon>
        <taxon>Ascomycota</taxon>
        <taxon>Pezizomycotina</taxon>
        <taxon>Pezizomycetes</taxon>
        <taxon>Pezizales</taxon>
        <taxon>Ascobolaceae</taxon>
        <taxon>Ascobolus</taxon>
    </lineage>
</organism>
<feature type="transmembrane region" description="Helical" evidence="7">
    <location>
        <begin position="42"/>
        <end position="65"/>
    </location>
</feature>
<dbReference type="Proteomes" id="UP000275078">
    <property type="component" value="Unassembled WGS sequence"/>
</dbReference>